<evidence type="ECO:0000313" key="2">
    <source>
        <dbReference type="Proteomes" id="UP000244722"/>
    </source>
</evidence>
<sequence length="163" mass="18444">MEGLFKDKLNSCIFLGISAEDTEEEIFGFCYHLIEANEHVDLMGTETVSLEKQITELDATCTVTKKTKEDLETYIKPILSTLEEEVPLLGTKMADLKTIRNEKDKDKLRLVNIQYRVSTTLMRTLFNLTLTTQAVTMEKESLKIDLDKATRNLKPTATPGPTP</sequence>
<dbReference type="Proteomes" id="UP000244722">
    <property type="component" value="Unassembled WGS sequence"/>
</dbReference>
<dbReference type="EMBL" id="NESQ01000568">
    <property type="protein sequence ID" value="PUU72338.1"/>
    <property type="molecule type" value="Genomic_DNA"/>
</dbReference>
<keyword evidence="2" id="KW-1185">Reference proteome</keyword>
<dbReference type="STRING" id="42251.A0A2T6ZA19"/>
<accession>A0A2T6ZA19</accession>
<protein>
    <submittedName>
        <fullName evidence="1">Uncharacterized protein</fullName>
    </submittedName>
</protein>
<reference evidence="1 2" key="1">
    <citation type="submission" date="2017-04" db="EMBL/GenBank/DDBJ databases">
        <title>Draft genome sequence of Tuber borchii Vittad., a whitish edible truffle.</title>
        <authorList>
            <consortium name="DOE Joint Genome Institute"/>
            <person name="Murat C."/>
            <person name="Kuo A."/>
            <person name="Barry K.W."/>
            <person name="Clum A."/>
            <person name="Dockter R.B."/>
            <person name="Fauchery L."/>
            <person name="Iotti M."/>
            <person name="Kohler A."/>
            <person name="Labutti K."/>
            <person name="Lindquist E.A."/>
            <person name="Lipzen A."/>
            <person name="Ohm R.A."/>
            <person name="Wang M."/>
            <person name="Grigoriev I.V."/>
            <person name="Zambonelli A."/>
            <person name="Martin F.M."/>
        </authorList>
    </citation>
    <scope>NUCLEOTIDE SEQUENCE [LARGE SCALE GENOMIC DNA]</scope>
    <source>
        <strain evidence="1 2">Tbo3840</strain>
    </source>
</reference>
<proteinExistence type="predicted"/>
<name>A0A2T6ZA19_TUBBO</name>
<evidence type="ECO:0000313" key="1">
    <source>
        <dbReference type="EMBL" id="PUU72338.1"/>
    </source>
</evidence>
<comment type="caution">
    <text evidence="1">The sequence shown here is derived from an EMBL/GenBank/DDBJ whole genome shotgun (WGS) entry which is preliminary data.</text>
</comment>
<gene>
    <name evidence="1" type="ORF">B9Z19DRAFT_1137948</name>
</gene>
<organism evidence="1 2">
    <name type="scientific">Tuber borchii</name>
    <name type="common">White truffle</name>
    <dbReference type="NCBI Taxonomy" id="42251"/>
    <lineage>
        <taxon>Eukaryota</taxon>
        <taxon>Fungi</taxon>
        <taxon>Dikarya</taxon>
        <taxon>Ascomycota</taxon>
        <taxon>Pezizomycotina</taxon>
        <taxon>Pezizomycetes</taxon>
        <taxon>Pezizales</taxon>
        <taxon>Tuberaceae</taxon>
        <taxon>Tuber</taxon>
    </lineage>
</organism>
<dbReference type="AlphaFoldDB" id="A0A2T6ZA19"/>